<reference evidence="1 2" key="1">
    <citation type="journal article" date="2022" name="bioRxiv">
        <title>The genome of the oomycete Peronosclerospora sorghi, a cosmopolitan pathogen of maize and sorghum, is inflated with dispersed pseudogenes.</title>
        <authorList>
            <person name="Fletcher K."/>
            <person name="Martin F."/>
            <person name="Isakeit T."/>
            <person name="Cavanaugh K."/>
            <person name="Magill C."/>
            <person name="Michelmore R."/>
        </authorList>
    </citation>
    <scope>NUCLEOTIDE SEQUENCE [LARGE SCALE GENOMIC DNA]</scope>
    <source>
        <strain evidence="1">P6</strain>
    </source>
</reference>
<evidence type="ECO:0000313" key="1">
    <source>
        <dbReference type="EMBL" id="KAI9915276.1"/>
    </source>
</evidence>
<keyword evidence="2" id="KW-1185">Reference proteome</keyword>
<proteinExistence type="predicted"/>
<protein>
    <submittedName>
        <fullName evidence="1">Uncharacterized protein</fullName>
    </submittedName>
</protein>
<organism evidence="1 2">
    <name type="scientific">Peronosclerospora sorghi</name>
    <dbReference type="NCBI Taxonomy" id="230839"/>
    <lineage>
        <taxon>Eukaryota</taxon>
        <taxon>Sar</taxon>
        <taxon>Stramenopiles</taxon>
        <taxon>Oomycota</taxon>
        <taxon>Peronosporomycetes</taxon>
        <taxon>Peronosporales</taxon>
        <taxon>Peronosporaceae</taxon>
        <taxon>Peronosclerospora</taxon>
    </lineage>
</organism>
<evidence type="ECO:0000313" key="2">
    <source>
        <dbReference type="Proteomes" id="UP001163321"/>
    </source>
</evidence>
<gene>
    <name evidence="1" type="ORF">PsorP6_008491</name>
</gene>
<sequence>MAESTTYGTNSPASDDTLDVRSSARRQWMRWAFIGAQVSILTIGVVVQVVSSNWNQTIEIDTSTAEGDITCFQSSYVNKRTKMMEPITGLYVHEHDFPRDHGLWGGAFTEAASLQFQRFPREKQEEVLTLYFEKEHGSTYSFGRVPMGSCDFSLASYNFDETANDIELVHFDVDVTHDVKTMIPFIKRTVER</sequence>
<comment type="caution">
    <text evidence="1">The sequence shown here is derived from an EMBL/GenBank/DDBJ whole genome shotgun (WGS) entry which is preliminary data.</text>
</comment>
<accession>A0ACC0WC51</accession>
<dbReference type="EMBL" id="CM047582">
    <property type="protein sequence ID" value="KAI9915276.1"/>
    <property type="molecule type" value="Genomic_DNA"/>
</dbReference>
<name>A0ACC0WC51_9STRA</name>
<dbReference type="Proteomes" id="UP001163321">
    <property type="component" value="Chromosome 3"/>
</dbReference>